<feature type="compositionally biased region" description="Basic and acidic residues" evidence="1">
    <location>
        <begin position="1"/>
        <end position="41"/>
    </location>
</feature>
<protein>
    <recommendedName>
        <fullName evidence="2">Nucleotide-diphospho-sugar transferase domain-containing protein</fullName>
    </recommendedName>
</protein>
<dbReference type="EnsemblProtists" id="EOD05486">
    <property type="protein sequence ID" value="EOD05486"/>
    <property type="gene ID" value="EMIHUDRAFT_199273"/>
</dbReference>
<dbReference type="AlphaFoldDB" id="A0A0D3I2K1"/>
<dbReference type="HOGENOM" id="CLU_417656_0_0_1"/>
<dbReference type="eggNOG" id="ENOG502QSJ9">
    <property type="taxonomic scope" value="Eukaryota"/>
</dbReference>
<evidence type="ECO:0000256" key="1">
    <source>
        <dbReference type="SAM" id="MobiDB-lite"/>
    </source>
</evidence>
<organism evidence="3 4">
    <name type="scientific">Emiliania huxleyi (strain CCMP1516)</name>
    <dbReference type="NCBI Taxonomy" id="280463"/>
    <lineage>
        <taxon>Eukaryota</taxon>
        <taxon>Haptista</taxon>
        <taxon>Haptophyta</taxon>
        <taxon>Prymnesiophyceae</taxon>
        <taxon>Isochrysidales</taxon>
        <taxon>Noelaerhabdaceae</taxon>
        <taxon>Emiliania</taxon>
    </lineage>
</organism>
<dbReference type="KEGG" id="ehx:EMIHUDRAFT_199273"/>
<proteinExistence type="predicted"/>
<dbReference type="RefSeq" id="XP_005757915.1">
    <property type="nucleotide sequence ID" value="XM_005757858.1"/>
</dbReference>
<dbReference type="OMA" id="IMIRSAC"/>
<dbReference type="PANTHER" id="PTHR46936">
    <property type="entry name" value="ARABINOSYLTRANSFERASE XEG113"/>
    <property type="match status" value="1"/>
</dbReference>
<feature type="domain" description="Nucleotide-diphospho-sugar transferase" evidence="2">
    <location>
        <begin position="209"/>
        <end position="308"/>
    </location>
</feature>
<dbReference type="Proteomes" id="UP000013827">
    <property type="component" value="Unassembled WGS sequence"/>
</dbReference>
<dbReference type="GeneID" id="17251373"/>
<dbReference type="GO" id="GO:0052636">
    <property type="term" value="F:arabinosyltransferase activity"/>
    <property type="evidence" value="ECO:0007669"/>
    <property type="project" value="TreeGrafter"/>
</dbReference>
<dbReference type="STRING" id="2903.R1D3T3"/>
<feature type="region of interest" description="Disordered" evidence="1">
    <location>
        <begin position="1"/>
        <end position="52"/>
    </location>
</feature>
<sequence length="657" mass="72121">MEGERHDTKRQGEADGERSAEKAMVEGRDGRRKKGEEDERPAQTASRQRLLAISRHSPRTLATWEGFVKDGLKNIRTKKRRREEPAEDAELAAYLRKCFDYGRATMESIMIRSACLPEIARREQFLVLRYEDLMAMDAAATLRLLSRFTGLDASTSRWLRTPLSARAVRETAEANAHGVTFVTFANAAQLDFALNWHQHLSLLGLGRSALLGATDEATNRGLSAAGARCFPLKSSIGADEAKWGSPGFSHMGRTKAPALLVRTLLELNATLLFADVDVVFLRDPLPYLGRQLAAHAQLLFHTDGFGSSPEATALNQLLRRGLVAPPAGDARKLMAAYGGSLQLGLLPNHLFPSGHLFFIQRALHRLGATPVAPDLPPELTSRFGESKLPPRNLRLSDQLVQDHFALVNHQLAQLRSALRLALLLNRTLVLPRFVCGLETVTNFAHRGIRCLGSNGCRMALPHYWRGVMPQLPALQIGRRDGNFHSRDPEALAAHYSPDSTLRVRVRASTARPCDHCGEKGYVGGGERRRGTPLASVGGDALTPASLAATARSVELGPGEAVDEARLRRALGPHSATARLLHFESLRPGAVEPALPPQLRRAFDDTIKPLGGGWCCVAPAVRGALTHFWYDLLYDTPHVDRFGRKWTAEKPWTATPGP</sequence>
<dbReference type="GO" id="GO:0005794">
    <property type="term" value="C:Golgi apparatus"/>
    <property type="evidence" value="ECO:0007669"/>
    <property type="project" value="TreeGrafter"/>
</dbReference>
<evidence type="ECO:0000313" key="4">
    <source>
        <dbReference type="Proteomes" id="UP000013827"/>
    </source>
</evidence>
<dbReference type="PaxDb" id="2903-EOD05486"/>
<reference evidence="3" key="2">
    <citation type="submission" date="2024-10" db="UniProtKB">
        <authorList>
            <consortium name="EnsemblProtists"/>
        </authorList>
    </citation>
    <scope>IDENTIFICATION</scope>
</reference>
<evidence type="ECO:0000259" key="2">
    <source>
        <dbReference type="Pfam" id="PF03407"/>
    </source>
</evidence>
<evidence type="ECO:0000313" key="3">
    <source>
        <dbReference type="EnsemblProtists" id="EOD05486"/>
    </source>
</evidence>
<dbReference type="InterPro" id="IPR005069">
    <property type="entry name" value="Nucl-diP-sugar_transferase"/>
</dbReference>
<name>A0A0D3I2K1_EMIH1</name>
<dbReference type="InterPro" id="IPR053250">
    <property type="entry name" value="Glycosyltransferase_77"/>
</dbReference>
<reference evidence="4" key="1">
    <citation type="journal article" date="2013" name="Nature">
        <title>Pan genome of the phytoplankton Emiliania underpins its global distribution.</title>
        <authorList>
            <person name="Read B.A."/>
            <person name="Kegel J."/>
            <person name="Klute M.J."/>
            <person name="Kuo A."/>
            <person name="Lefebvre S.C."/>
            <person name="Maumus F."/>
            <person name="Mayer C."/>
            <person name="Miller J."/>
            <person name="Monier A."/>
            <person name="Salamov A."/>
            <person name="Young J."/>
            <person name="Aguilar M."/>
            <person name="Claverie J.M."/>
            <person name="Frickenhaus S."/>
            <person name="Gonzalez K."/>
            <person name="Herman E.K."/>
            <person name="Lin Y.C."/>
            <person name="Napier J."/>
            <person name="Ogata H."/>
            <person name="Sarno A.F."/>
            <person name="Shmutz J."/>
            <person name="Schroeder D."/>
            <person name="de Vargas C."/>
            <person name="Verret F."/>
            <person name="von Dassow P."/>
            <person name="Valentin K."/>
            <person name="Van de Peer Y."/>
            <person name="Wheeler G."/>
            <person name="Dacks J.B."/>
            <person name="Delwiche C.F."/>
            <person name="Dyhrman S.T."/>
            <person name="Glockner G."/>
            <person name="John U."/>
            <person name="Richards T."/>
            <person name="Worden A.Z."/>
            <person name="Zhang X."/>
            <person name="Grigoriev I.V."/>
            <person name="Allen A.E."/>
            <person name="Bidle K."/>
            <person name="Borodovsky M."/>
            <person name="Bowler C."/>
            <person name="Brownlee C."/>
            <person name="Cock J.M."/>
            <person name="Elias M."/>
            <person name="Gladyshev V.N."/>
            <person name="Groth M."/>
            <person name="Guda C."/>
            <person name="Hadaegh A."/>
            <person name="Iglesias-Rodriguez M.D."/>
            <person name="Jenkins J."/>
            <person name="Jones B.M."/>
            <person name="Lawson T."/>
            <person name="Leese F."/>
            <person name="Lindquist E."/>
            <person name="Lobanov A."/>
            <person name="Lomsadze A."/>
            <person name="Malik S.B."/>
            <person name="Marsh M.E."/>
            <person name="Mackinder L."/>
            <person name="Mock T."/>
            <person name="Mueller-Roeber B."/>
            <person name="Pagarete A."/>
            <person name="Parker M."/>
            <person name="Probert I."/>
            <person name="Quesneville H."/>
            <person name="Raines C."/>
            <person name="Rensing S.A."/>
            <person name="Riano-Pachon D.M."/>
            <person name="Richier S."/>
            <person name="Rokitta S."/>
            <person name="Shiraiwa Y."/>
            <person name="Soanes D.M."/>
            <person name="van der Giezen M."/>
            <person name="Wahlund T.M."/>
            <person name="Williams B."/>
            <person name="Wilson W."/>
            <person name="Wolfe G."/>
            <person name="Wurch L.L."/>
        </authorList>
    </citation>
    <scope>NUCLEOTIDE SEQUENCE</scope>
</reference>
<dbReference type="PANTHER" id="PTHR46936:SF1">
    <property type="entry name" value="ARABINOSYLTRANSFERASE XEG113"/>
    <property type="match status" value="1"/>
</dbReference>
<dbReference type="Pfam" id="PF03407">
    <property type="entry name" value="Nucleotid_trans"/>
    <property type="match status" value="1"/>
</dbReference>
<accession>A0A0D3I2K1</accession>
<keyword evidence="4" id="KW-1185">Reference proteome</keyword>